<dbReference type="SUPFAM" id="SSF51556">
    <property type="entry name" value="Metallo-dependent hydrolases"/>
    <property type="match status" value="1"/>
</dbReference>
<dbReference type="Gene3D" id="2.30.40.10">
    <property type="entry name" value="Urease, subunit C, domain 1"/>
    <property type="match status" value="1"/>
</dbReference>
<reference evidence="3 4" key="1">
    <citation type="submission" date="2019-02" db="EMBL/GenBank/DDBJ databases">
        <title>Polymorphobacter sp. isolated from the lake at the Tibet of China.</title>
        <authorList>
            <person name="Li A."/>
        </authorList>
    </citation>
    <scope>NUCLEOTIDE SEQUENCE [LARGE SCALE GENOMIC DNA]</scope>
    <source>
        <strain evidence="3 4">DJ1R-1</strain>
    </source>
</reference>
<keyword evidence="1" id="KW-0732">Signal</keyword>
<name>A0A4Y9EM21_9SPHN</name>
<dbReference type="PANTHER" id="PTHR22642">
    <property type="entry name" value="IMIDAZOLONEPROPIONASE"/>
    <property type="match status" value="1"/>
</dbReference>
<feature type="chain" id="PRO_5021354294" evidence="1">
    <location>
        <begin position="18"/>
        <end position="548"/>
    </location>
</feature>
<organism evidence="3 4">
    <name type="scientific">Glacieibacterium arshaanense</name>
    <dbReference type="NCBI Taxonomy" id="2511025"/>
    <lineage>
        <taxon>Bacteria</taxon>
        <taxon>Pseudomonadati</taxon>
        <taxon>Pseudomonadota</taxon>
        <taxon>Alphaproteobacteria</taxon>
        <taxon>Sphingomonadales</taxon>
        <taxon>Sphingosinicellaceae</taxon>
        <taxon>Glacieibacterium</taxon>
    </lineage>
</organism>
<comment type="caution">
    <text evidence="3">The sequence shown here is derived from an EMBL/GenBank/DDBJ whole genome shotgun (WGS) entry which is preliminary data.</text>
</comment>
<dbReference type="Gene3D" id="3.20.20.140">
    <property type="entry name" value="Metal-dependent hydrolases"/>
    <property type="match status" value="1"/>
</dbReference>
<dbReference type="CDD" id="cd01300">
    <property type="entry name" value="YtcJ_like"/>
    <property type="match status" value="1"/>
</dbReference>
<dbReference type="PANTHER" id="PTHR22642:SF2">
    <property type="entry name" value="PROTEIN LONG AFTER FAR-RED 3"/>
    <property type="match status" value="1"/>
</dbReference>
<evidence type="ECO:0000313" key="4">
    <source>
        <dbReference type="Proteomes" id="UP000297737"/>
    </source>
</evidence>
<evidence type="ECO:0000313" key="3">
    <source>
        <dbReference type="EMBL" id="TFU03052.1"/>
    </source>
</evidence>
<protein>
    <submittedName>
        <fullName evidence="3">Amidohydrolase</fullName>
    </submittedName>
</protein>
<dbReference type="RefSeq" id="WP_135245644.1">
    <property type="nucleotide sequence ID" value="NZ_SIHO01000002.1"/>
</dbReference>
<dbReference type="InterPro" id="IPR013108">
    <property type="entry name" value="Amidohydro_3"/>
</dbReference>
<feature type="domain" description="Amidohydrolase 3" evidence="2">
    <location>
        <begin position="69"/>
        <end position="545"/>
    </location>
</feature>
<accession>A0A4Y9EM21</accession>
<dbReference type="InterPro" id="IPR011059">
    <property type="entry name" value="Metal-dep_hydrolase_composite"/>
</dbReference>
<evidence type="ECO:0000256" key="1">
    <source>
        <dbReference type="SAM" id="SignalP"/>
    </source>
</evidence>
<dbReference type="Pfam" id="PF07969">
    <property type="entry name" value="Amidohydro_3"/>
    <property type="match status" value="1"/>
</dbReference>
<keyword evidence="3" id="KW-0378">Hydrolase</keyword>
<dbReference type="EMBL" id="SIHO01000002">
    <property type="protein sequence ID" value="TFU03052.1"/>
    <property type="molecule type" value="Genomic_DNA"/>
</dbReference>
<evidence type="ECO:0000259" key="2">
    <source>
        <dbReference type="Pfam" id="PF07969"/>
    </source>
</evidence>
<dbReference type="AlphaFoldDB" id="A0A4Y9EM21"/>
<dbReference type="InterPro" id="IPR032466">
    <property type="entry name" value="Metal_Hydrolase"/>
</dbReference>
<dbReference type="GO" id="GO:0016810">
    <property type="term" value="F:hydrolase activity, acting on carbon-nitrogen (but not peptide) bonds"/>
    <property type="evidence" value="ECO:0007669"/>
    <property type="project" value="InterPro"/>
</dbReference>
<gene>
    <name evidence="3" type="ORF">EUV02_07575</name>
</gene>
<dbReference type="Gene3D" id="3.10.310.70">
    <property type="match status" value="1"/>
</dbReference>
<sequence>MKRLLAILLLGAVPADAATQIVNANGYTLDTAGKLQRFATLLIDDDGRVSATLPRGAPLPPLGAGDKRIDVHTRTLLPGLIDAHGHVEHLGAQALALDLTATPTLAAAQAALKAYAAANPQRAWLQGGGWNQEIWKLGRFPTAAELDAVVPDRPVALRRVDGHAIWLNSKALAAAGITAKTADPAGGRIERGAAGNPTGVLVDAATDLVEAVIPPATPAEDDAALAKALFIMASVGLTGVGDAGVSQGGFARLQAFDRDGKLTARIYAMAGGMEALAKIAPDGPIKWSGTDRLALMSVKLYADGALGSRGAALLAPYSDAPGNNGLLFSTQAQMDANVASAAARGFQPNVHAIGDAANAQVLDSFARLTPAQRAALRPRIEHAQVVALPDLSRFASLNVIASMQPTHATSDMNMAEARIGAERLKGAYAWATLLKSGARYAGGSDFPVESPNPFYGLHAAVTRQGADNAPPGGWIPGEKMTIEQAFAAFTTGAAYANFEDSFAGTLTPGKWADFIIIDRDIFTGPPAAIRGTLVEETWLAGKPVFYRD</sequence>
<dbReference type="OrthoDB" id="9811399at2"/>
<feature type="signal peptide" evidence="1">
    <location>
        <begin position="1"/>
        <end position="17"/>
    </location>
</feature>
<dbReference type="SUPFAM" id="SSF51338">
    <property type="entry name" value="Composite domain of metallo-dependent hydrolases"/>
    <property type="match status" value="1"/>
</dbReference>
<dbReference type="Proteomes" id="UP000297737">
    <property type="component" value="Unassembled WGS sequence"/>
</dbReference>
<keyword evidence="4" id="KW-1185">Reference proteome</keyword>
<dbReference type="InterPro" id="IPR033932">
    <property type="entry name" value="YtcJ-like"/>
</dbReference>
<proteinExistence type="predicted"/>